<dbReference type="Pfam" id="PF00057">
    <property type="entry name" value="Ldl_recept_a"/>
    <property type="match status" value="2"/>
</dbReference>
<feature type="domain" description="SRCR" evidence="16">
    <location>
        <begin position="125"/>
        <end position="212"/>
    </location>
</feature>
<evidence type="ECO:0000256" key="7">
    <source>
        <dbReference type="ARBA" id="ARBA00022825"/>
    </source>
</evidence>
<gene>
    <name evidence="17" type="primary">CFI</name>
</gene>
<evidence type="ECO:0000256" key="6">
    <source>
        <dbReference type="ARBA" id="ARBA00022801"/>
    </source>
</evidence>
<organism evidence="17 18">
    <name type="scientific">Leptobrachium leishanense</name>
    <name type="common">Leishan spiny toad</name>
    <dbReference type="NCBI Taxonomy" id="445787"/>
    <lineage>
        <taxon>Eukaryota</taxon>
        <taxon>Metazoa</taxon>
        <taxon>Chordata</taxon>
        <taxon>Craniata</taxon>
        <taxon>Vertebrata</taxon>
        <taxon>Euteleostomi</taxon>
        <taxon>Amphibia</taxon>
        <taxon>Batrachia</taxon>
        <taxon>Anura</taxon>
        <taxon>Pelobatoidea</taxon>
        <taxon>Megophryidae</taxon>
        <taxon>Leptobrachium</taxon>
    </lineage>
</organism>
<dbReference type="InterPro" id="IPR048719">
    <property type="entry name" value="CFAI_KAZAL"/>
</dbReference>
<dbReference type="Pfam" id="PF00530">
    <property type="entry name" value="SRCR"/>
    <property type="match status" value="1"/>
</dbReference>
<dbReference type="SMART" id="SM00202">
    <property type="entry name" value="SR"/>
    <property type="match status" value="1"/>
</dbReference>
<evidence type="ECO:0000256" key="12">
    <source>
        <dbReference type="PROSITE-ProRule" id="PRU00196"/>
    </source>
</evidence>
<dbReference type="Pfam" id="PF00089">
    <property type="entry name" value="Trypsin"/>
    <property type="match status" value="1"/>
</dbReference>
<dbReference type="GO" id="GO:0005576">
    <property type="term" value="C:extracellular region"/>
    <property type="evidence" value="ECO:0007669"/>
    <property type="project" value="UniProtKB-SubCell"/>
</dbReference>
<evidence type="ECO:0000256" key="14">
    <source>
        <dbReference type="SAM" id="MobiDB-lite"/>
    </source>
</evidence>
<dbReference type="InterPro" id="IPR033116">
    <property type="entry name" value="TRYPSIN_SER"/>
</dbReference>
<keyword evidence="3 13" id="KW-0645">Protease</keyword>
<evidence type="ECO:0000313" key="17">
    <source>
        <dbReference type="Ensembl" id="ENSLLEP00000006357.1"/>
    </source>
</evidence>
<dbReference type="CDD" id="cd00112">
    <property type="entry name" value="LDLa"/>
    <property type="match status" value="2"/>
</dbReference>
<dbReference type="PROSITE" id="PS00134">
    <property type="entry name" value="TRYPSIN_HIS"/>
    <property type="match status" value="1"/>
</dbReference>
<dbReference type="PANTHER" id="PTHR24252">
    <property type="entry name" value="ACROSIN-RELATED"/>
    <property type="match status" value="1"/>
</dbReference>
<evidence type="ECO:0000256" key="1">
    <source>
        <dbReference type="ARBA" id="ARBA00004613"/>
    </source>
</evidence>
<dbReference type="InterPro" id="IPR036055">
    <property type="entry name" value="LDL_receptor-like_sf"/>
</dbReference>
<dbReference type="PROSITE" id="PS01209">
    <property type="entry name" value="LDLRA_1"/>
    <property type="match status" value="2"/>
</dbReference>
<name>A0A8C5LX38_9ANUR</name>
<dbReference type="SMART" id="SM00057">
    <property type="entry name" value="FIMAC"/>
    <property type="match status" value="1"/>
</dbReference>
<dbReference type="InterPro" id="IPR001190">
    <property type="entry name" value="SRCR"/>
</dbReference>
<dbReference type="GO" id="GO:0004252">
    <property type="term" value="F:serine-type endopeptidase activity"/>
    <property type="evidence" value="ECO:0007669"/>
    <property type="project" value="InterPro"/>
</dbReference>
<feature type="disulfide bond" evidence="12">
    <location>
        <begin position="150"/>
        <end position="211"/>
    </location>
</feature>
<feature type="disulfide bond" evidence="11">
    <location>
        <begin position="237"/>
        <end position="252"/>
    </location>
</feature>
<dbReference type="OrthoDB" id="19606at2759"/>
<dbReference type="InterPro" id="IPR018114">
    <property type="entry name" value="TRYPSIN_HIS"/>
</dbReference>
<dbReference type="PRINTS" id="PR00722">
    <property type="entry name" value="CHYMOTRYPSIN"/>
</dbReference>
<keyword evidence="9 12" id="KW-1015">Disulfide bond</keyword>
<dbReference type="PROSITE" id="PS50240">
    <property type="entry name" value="TRYPSIN_DOM"/>
    <property type="match status" value="1"/>
</dbReference>
<dbReference type="InterPro" id="IPR003884">
    <property type="entry name" value="FacI_MAC"/>
</dbReference>
<dbReference type="Gene3D" id="2.40.10.10">
    <property type="entry name" value="Trypsin-like serine proteases"/>
    <property type="match status" value="1"/>
</dbReference>
<dbReference type="Pfam" id="PF21286">
    <property type="entry name" value="CFAI_FIMAC_N"/>
    <property type="match status" value="1"/>
</dbReference>
<dbReference type="FunFam" id="2.40.10.10:FF:000053">
    <property type="entry name" value="Neurotrypsin"/>
    <property type="match status" value="1"/>
</dbReference>
<feature type="disulfide bond" evidence="11">
    <location>
        <begin position="225"/>
        <end position="243"/>
    </location>
</feature>
<dbReference type="PANTHER" id="PTHR24252:SF7">
    <property type="entry name" value="HYALIN"/>
    <property type="match status" value="1"/>
</dbReference>
<reference evidence="17" key="1">
    <citation type="submission" date="2025-08" db="UniProtKB">
        <authorList>
            <consortium name="Ensembl"/>
        </authorList>
    </citation>
    <scope>IDENTIFICATION</scope>
</reference>
<dbReference type="SMART" id="SM00192">
    <property type="entry name" value="LDLa"/>
    <property type="match status" value="2"/>
</dbReference>
<dbReference type="GO" id="GO:0002376">
    <property type="term" value="P:immune system process"/>
    <property type="evidence" value="ECO:0007669"/>
    <property type="project" value="UniProtKB-KW"/>
</dbReference>
<comment type="subcellular location">
    <subcellularLocation>
        <location evidence="1">Secreted</location>
    </subcellularLocation>
</comment>
<dbReference type="PROSITE" id="PS00135">
    <property type="entry name" value="TRYPSIN_SER"/>
    <property type="match status" value="1"/>
</dbReference>
<keyword evidence="10" id="KW-0325">Glycoprotein</keyword>
<dbReference type="InterPro" id="IPR043504">
    <property type="entry name" value="Peptidase_S1_PA_chymotrypsin"/>
</dbReference>
<dbReference type="FunFam" id="4.10.400.10:FF:000065">
    <property type="entry name" value="Transmembrane protease serine 7"/>
    <property type="match status" value="1"/>
</dbReference>
<evidence type="ECO:0000313" key="18">
    <source>
        <dbReference type="Proteomes" id="UP000694569"/>
    </source>
</evidence>
<dbReference type="InterPro" id="IPR001254">
    <property type="entry name" value="Trypsin_dom"/>
</dbReference>
<dbReference type="InterPro" id="IPR009003">
    <property type="entry name" value="Peptidase_S1_PA"/>
</dbReference>
<evidence type="ECO:0000256" key="11">
    <source>
        <dbReference type="PROSITE-ProRule" id="PRU00124"/>
    </source>
</evidence>
<feature type="domain" description="Peptidase S1" evidence="15">
    <location>
        <begin position="352"/>
        <end position="586"/>
    </location>
</feature>
<dbReference type="GO" id="GO:0016020">
    <property type="term" value="C:membrane"/>
    <property type="evidence" value="ECO:0007669"/>
    <property type="project" value="InterPro"/>
</dbReference>
<evidence type="ECO:0000256" key="4">
    <source>
        <dbReference type="ARBA" id="ARBA00022729"/>
    </source>
</evidence>
<feature type="disulfide bond" evidence="12">
    <location>
        <begin position="184"/>
        <end position="194"/>
    </location>
</feature>
<keyword evidence="7 13" id="KW-0720">Serine protease</keyword>
<evidence type="ECO:0000256" key="13">
    <source>
        <dbReference type="RuleBase" id="RU363034"/>
    </source>
</evidence>
<dbReference type="AlphaFoldDB" id="A0A8C5LX38"/>
<dbReference type="GO" id="GO:0006508">
    <property type="term" value="P:proteolysis"/>
    <property type="evidence" value="ECO:0007669"/>
    <property type="project" value="UniProtKB-KW"/>
</dbReference>
<feature type="disulfide bond" evidence="11">
    <location>
        <begin position="261"/>
        <end position="279"/>
    </location>
</feature>
<protein>
    <submittedName>
        <fullName evidence="17">Complement factor I</fullName>
    </submittedName>
</protein>
<feature type="disulfide bond" evidence="11">
    <location>
        <begin position="273"/>
        <end position="288"/>
    </location>
</feature>
<dbReference type="SUPFAM" id="SSF56487">
    <property type="entry name" value="SRCR-like"/>
    <property type="match status" value="1"/>
</dbReference>
<dbReference type="CDD" id="cd00190">
    <property type="entry name" value="Tryp_SPc"/>
    <property type="match status" value="1"/>
</dbReference>
<evidence type="ECO:0000256" key="10">
    <source>
        <dbReference type="ARBA" id="ARBA00023180"/>
    </source>
</evidence>
<feature type="region of interest" description="Disordered" evidence="14">
    <location>
        <begin position="291"/>
        <end position="322"/>
    </location>
</feature>
<feature type="disulfide bond" evidence="11">
    <location>
        <begin position="218"/>
        <end position="230"/>
    </location>
</feature>
<accession>A0A8C5LX38</accession>
<dbReference type="SMART" id="SM00020">
    <property type="entry name" value="Tryp_SPc"/>
    <property type="match status" value="1"/>
</dbReference>
<dbReference type="InterPro" id="IPR036772">
    <property type="entry name" value="SRCR-like_dom_sf"/>
</dbReference>
<sequence length="595" mass="66507">MNQCVITHCAISSTLAGIVGNQKSYNDTKACLEKKYTANSCNKVFCAPWQRCVDGRCTCKMPYQCPKNGSFTVCTDRKRSFLNYCQLKSAECTNSIFRFSSEPPCTESFEISFLKKSMPSAILTVKVPKHNSISLLCSDGWTLKEANVACRHLGHLNGADISAEQTFTLPEDERMSSECLAVTCRGLETTLAECFLQKRRVTGHQRAGAVCYTEIRECTKKEFSCVNGKCIPSSKSCNGENDCGDLSDELCCTHCNNSFHCKANTCIPNRYKCNNEMDCIGGDDEIDCEDANKDTKSPTIDVRSEKPVDQDPEAENNAVNRNFDEERKTLKTFIPTLNCGVPPPTHMRRKRIIGGTKAVKNQFPWQVAIKDGSALNCGGIYIGGCWVLTAAHCVRKNEPQRYRIILELLDRLSYDKDIDSFPVKSVKVHEFYNPDTYENDIALLEVINIHNKPECMQYDNNLVPACVPWSPYQFMPGHSCVVSGWGREEGLTRVFHLKFGNINLMSNCSVVYKERFLDKMECAGTYDGSIDACKGDSGGPLVCYDVNKVAYVWGIVSWGDNCGVPGYPGVYTKVAMFFEWISRIVGRALISKHNI</sequence>
<dbReference type="InterPro" id="IPR001314">
    <property type="entry name" value="Peptidase_S1A"/>
</dbReference>
<dbReference type="SUPFAM" id="SSF57424">
    <property type="entry name" value="LDL receptor-like module"/>
    <property type="match status" value="2"/>
</dbReference>
<dbReference type="PROSITE" id="PS50287">
    <property type="entry name" value="SRCR_2"/>
    <property type="match status" value="1"/>
</dbReference>
<evidence type="ECO:0000256" key="2">
    <source>
        <dbReference type="ARBA" id="ARBA00022525"/>
    </source>
</evidence>
<evidence type="ECO:0000256" key="9">
    <source>
        <dbReference type="ARBA" id="ARBA00023157"/>
    </source>
</evidence>
<dbReference type="InterPro" id="IPR002172">
    <property type="entry name" value="LDrepeatLR_classA_rpt"/>
</dbReference>
<dbReference type="SUPFAM" id="SSF50494">
    <property type="entry name" value="Trypsin-like serine proteases"/>
    <property type="match status" value="1"/>
</dbReference>
<evidence type="ECO:0000256" key="3">
    <source>
        <dbReference type="ARBA" id="ARBA00022670"/>
    </source>
</evidence>
<dbReference type="Ensembl" id="ENSLLET00000006622.1">
    <property type="protein sequence ID" value="ENSLLEP00000006357.1"/>
    <property type="gene ID" value="ENSLLEG00000004014.1"/>
</dbReference>
<keyword evidence="8" id="KW-0391">Immunity</keyword>
<dbReference type="PROSITE" id="PS50068">
    <property type="entry name" value="LDLRA_2"/>
    <property type="match status" value="2"/>
</dbReference>
<evidence type="ECO:0000256" key="8">
    <source>
        <dbReference type="ARBA" id="ARBA00022859"/>
    </source>
</evidence>
<evidence type="ECO:0000259" key="16">
    <source>
        <dbReference type="PROSITE" id="PS50287"/>
    </source>
</evidence>
<keyword evidence="18" id="KW-1185">Reference proteome</keyword>
<comment type="caution">
    <text evidence="12">Lacks conserved residue(s) required for the propagation of feature annotation.</text>
</comment>
<dbReference type="Gene3D" id="3.10.250.10">
    <property type="entry name" value="SRCR-like domain"/>
    <property type="match status" value="1"/>
</dbReference>
<dbReference type="Proteomes" id="UP000694569">
    <property type="component" value="Unplaced"/>
</dbReference>
<dbReference type="Gene3D" id="3.30.60.30">
    <property type="match status" value="1"/>
</dbReference>
<keyword evidence="5" id="KW-0677">Repeat</keyword>
<reference evidence="17" key="2">
    <citation type="submission" date="2025-09" db="UniProtKB">
        <authorList>
            <consortium name="Ensembl"/>
        </authorList>
    </citation>
    <scope>IDENTIFICATION</scope>
</reference>
<dbReference type="Pfam" id="PF21287">
    <property type="entry name" value="Kazal_CFAI"/>
    <property type="match status" value="1"/>
</dbReference>
<dbReference type="Gene3D" id="4.10.400.10">
    <property type="entry name" value="Low-density Lipoprotein Receptor"/>
    <property type="match status" value="2"/>
</dbReference>
<evidence type="ECO:0000259" key="15">
    <source>
        <dbReference type="PROSITE" id="PS50240"/>
    </source>
</evidence>
<proteinExistence type="predicted"/>
<keyword evidence="4" id="KW-0732">Signal</keyword>
<dbReference type="InterPro" id="IPR023415">
    <property type="entry name" value="LDLR_class-A_CS"/>
</dbReference>
<keyword evidence="2" id="KW-0964">Secreted</keyword>
<dbReference type="GeneTree" id="ENSGT00930000151042"/>
<keyword evidence="6 13" id="KW-0378">Hydrolase</keyword>
<feature type="compositionally biased region" description="Basic and acidic residues" evidence="14">
    <location>
        <begin position="291"/>
        <end position="309"/>
    </location>
</feature>
<dbReference type="InterPro" id="IPR048722">
    <property type="entry name" value="CFAI_FIMAC_N"/>
</dbReference>
<evidence type="ECO:0000256" key="5">
    <source>
        <dbReference type="ARBA" id="ARBA00022737"/>
    </source>
</evidence>